<evidence type="ECO:0000313" key="5">
    <source>
        <dbReference type="Proteomes" id="UP001209570"/>
    </source>
</evidence>
<evidence type="ECO:0000256" key="1">
    <source>
        <dbReference type="ARBA" id="ARBA00023157"/>
    </source>
</evidence>
<dbReference type="InterPro" id="IPR042415">
    <property type="entry name" value="CNPY"/>
</dbReference>
<dbReference type="InterPro" id="IPR008139">
    <property type="entry name" value="SaposinB_dom"/>
</dbReference>
<proteinExistence type="predicted"/>
<gene>
    <name evidence="4" type="ORF">P43SY_003088</name>
</gene>
<feature type="chain" id="PRO_5042038443" description="Saposin B-type domain-containing protein" evidence="2">
    <location>
        <begin position="21"/>
        <end position="174"/>
    </location>
</feature>
<dbReference type="PANTHER" id="PTHR13341">
    <property type="entry name" value="MIR-INTERACTING SAPOSIN-LIKE PROTEIN"/>
    <property type="match status" value="1"/>
</dbReference>
<sequence length="174" mass="19496">MKGAGLLLCAAALGWSPATAWTSRWDHSKRFQAAGHAERDLQCDGKTEQASCCICRSIVHEIETQLNNTQDDHDIDVVFRISEEKKTIKFSRSEVRILEVLDDVCERLPLQLPDATPRKRKALSAACTSFVGEFEDELINVFFNNFEPAKHRMCSATLDVCPKAEAPSVEKDDL</sequence>
<dbReference type="EMBL" id="JAKCXM010000012">
    <property type="protein sequence ID" value="KAJ0408362.1"/>
    <property type="molecule type" value="Genomic_DNA"/>
</dbReference>
<evidence type="ECO:0000259" key="3">
    <source>
        <dbReference type="PROSITE" id="PS50015"/>
    </source>
</evidence>
<comment type="caution">
    <text evidence="4">The sequence shown here is derived from an EMBL/GenBank/DDBJ whole genome shotgun (WGS) entry which is preliminary data.</text>
</comment>
<protein>
    <recommendedName>
        <fullName evidence="3">Saposin B-type domain-containing protein</fullName>
    </recommendedName>
</protein>
<dbReference type="Gene3D" id="1.10.225.10">
    <property type="entry name" value="Saposin-like"/>
    <property type="match status" value="1"/>
</dbReference>
<keyword evidence="5" id="KW-1185">Reference proteome</keyword>
<dbReference type="InterPro" id="IPR021852">
    <property type="entry name" value="DUF3456"/>
</dbReference>
<dbReference type="PANTHER" id="PTHR13341:SF2">
    <property type="entry name" value="PROTEIN SEELE"/>
    <property type="match status" value="1"/>
</dbReference>
<keyword evidence="1" id="KW-1015">Disulfide bond</keyword>
<feature type="domain" description="Saposin B-type" evidence="3">
    <location>
        <begin position="48"/>
        <end position="165"/>
    </location>
</feature>
<dbReference type="Proteomes" id="UP001209570">
    <property type="component" value="Unassembled WGS sequence"/>
</dbReference>
<dbReference type="PROSITE" id="PS50015">
    <property type="entry name" value="SAP_B"/>
    <property type="match status" value="1"/>
</dbReference>
<keyword evidence="2" id="KW-0732">Signal</keyword>
<name>A0AAD5LSU0_PYTIN</name>
<evidence type="ECO:0000313" key="4">
    <source>
        <dbReference type="EMBL" id="KAJ0408362.1"/>
    </source>
</evidence>
<feature type="signal peptide" evidence="2">
    <location>
        <begin position="1"/>
        <end position="20"/>
    </location>
</feature>
<evidence type="ECO:0000256" key="2">
    <source>
        <dbReference type="SAM" id="SignalP"/>
    </source>
</evidence>
<dbReference type="Pfam" id="PF11938">
    <property type="entry name" value="DUF3456"/>
    <property type="match status" value="2"/>
</dbReference>
<dbReference type="AlphaFoldDB" id="A0AAD5LSU0"/>
<accession>A0AAD5LSU0</accession>
<dbReference type="GO" id="GO:0005783">
    <property type="term" value="C:endoplasmic reticulum"/>
    <property type="evidence" value="ECO:0007669"/>
    <property type="project" value="TreeGrafter"/>
</dbReference>
<reference evidence="4" key="1">
    <citation type="submission" date="2021-12" db="EMBL/GenBank/DDBJ databases">
        <title>Prjna785345.</title>
        <authorList>
            <person name="Rujirawat T."/>
            <person name="Krajaejun T."/>
        </authorList>
    </citation>
    <scope>NUCLEOTIDE SEQUENCE</scope>
    <source>
        <strain evidence="4">Pi057C3</strain>
    </source>
</reference>
<organism evidence="4 5">
    <name type="scientific">Pythium insidiosum</name>
    <name type="common">Pythiosis disease agent</name>
    <dbReference type="NCBI Taxonomy" id="114742"/>
    <lineage>
        <taxon>Eukaryota</taxon>
        <taxon>Sar</taxon>
        <taxon>Stramenopiles</taxon>
        <taxon>Oomycota</taxon>
        <taxon>Peronosporomycetes</taxon>
        <taxon>Pythiales</taxon>
        <taxon>Pythiaceae</taxon>
        <taxon>Pythium</taxon>
    </lineage>
</organism>